<evidence type="ECO:0000313" key="2">
    <source>
        <dbReference type="EMBL" id="MBB4920893.1"/>
    </source>
</evidence>
<organism evidence="2 3">
    <name type="scientific">Streptosporangium saharense</name>
    <dbReference type="NCBI Taxonomy" id="1706840"/>
    <lineage>
        <taxon>Bacteria</taxon>
        <taxon>Bacillati</taxon>
        <taxon>Actinomycetota</taxon>
        <taxon>Actinomycetes</taxon>
        <taxon>Streptosporangiales</taxon>
        <taxon>Streptosporangiaceae</taxon>
        <taxon>Streptosporangium</taxon>
    </lineage>
</organism>
<evidence type="ECO:0000259" key="1">
    <source>
        <dbReference type="Pfam" id="PF13614"/>
    </source>
</evidence>
<dbReference type="AlphaFoldDB" id="A0A7W7VSL9"/>
<dbReference type="PANTHER" id="PTHR13696:SF99">
    <property type="entry name" value="COBYRINIC ACID AC-DIAMIDE SYNTHASE"/>
    <property type="match status" value="1"/>
</dbReference>
<comment type="caution">
    <text evidence="2">The sequence shown here is derived from an EMBL/GenBank/DDBJ whole genome shotgun (WGS) entry which is preliminary data.</text>
</comment>
<dbReference type="Proteomes" id="UP000552644">
    <property type="component" value="Unassembled WGS sequence"/>
</dbReference>
<dbReference type="RefSeq" id="WP_184725649.1">
    <property type="nucleotide sequence ID" value="NZ_JACHJP010000019.1"/>
</dbReference>
<dbReference type="Gene3D" id="3.40.50.300">
    <property type="entry name" value="P-loop containing nucleotide triphosphate hydrolases"/>
    <property type="match status" value="1"/>
</dbReference>
<dbReference type="Pfam" id="PF13614">
    <property type="entry name" value="AAA_31"/>
    <property type="match status" value="1"/>
</dbReference>
<dbReference type="InterPro" id="IPR025669">
    <property type="entry name" value="AAA_dom"/>
</dbReference>
<dbReference type="EMBL" id="JACHJP010000019">
    <property type="protein sequence ID" value="MBB4920893.1"/>
    <property type="molecule type" value="Genomic_DNA"/>
</dbReference>
<evidence type="ECO:0000313" key="3">
    <source>
        <dbReference type="Proteomes" id="UP000552644"/>
    </source>
</evidence>
<name>A0A7W7VSL9_9ACTN</name>
<feature type="domain" description="AAA" evidence="1">
    <location>
        <begin position="14"/>
        <end position="193"/>
    </location>
</feature>
<accession>A0A7W7VSL9</accession>
<reference evidence="2 3" key="1">
    <citation type="submission" date="2020-08" db="EMBL/GenBank/DDBJ databases">
        <title>Genomic Encyclopedia of Type Strains, Phase III (KMG-III): the genomes of soil and plant-associated and newly described type strains.</title>
        <authorList>
            <person name="Whitman W."/>
        </authorList>
    </citation>
    <scope>NUCLEOTIDE SEQUENCE [LARGE SCALE GENOMIC DNA]</scope>
    <source>
        <strain evidence="2 3">CECT 8840</strain>
    </source>
</reference>
<dbReference type="InterPro" id="IPR027417">
    <property type="entry name" value="P-loop_NTPase"/>
</dbReference>
<dbReference type="SUPFAM" id="SSF52540">
    <property type="entry name" value="P-loop containing nucleoside triphosphate hydrolases"/>
    <property type="match status" value="1"/>
</dbReference>
<gene>
    <name evidence="2" type="ORF">FHS44_008046</name>
</gene>
<dbReference type="InterPro" id="IPR050678">
    <property type="entry name" value="DNA_Partitioning_ATPase"/>
</dbReference>
<proteinExistence type="predicted"/>
<dbReference type="CDD" id="cd02042">
    <property type="entry name" value="ParAB_family"/>
    <property type="match status" value="1"/>
</dbReference>
<sequence>MSALDTAQALALTRVIAVANDKGGVGKTTITANLGATLAREGYKILLVDLNRQANLADDLGYRDTEIDDQGAALLMSIMTGRTLQAVPVPGRDGLFVVPGGLDLTDLTGVMVGRVQQHGRDAMLTLAKALAPATAPYDLILIDTPPENTLLIDLALGAARWLLMPTKTDGGGLVGMRLLAQRYAIAREINPALALLGVVLFGTSRAATAIHRDVRTKVEQAFGIGASPVLTALVGHSEKVARDARELGLTAHELAAAAAAQPTWWETRRAGNSSSEPRISATASQVAADFDKLGLEILQLLAAAESGAQA</sequence>
<keyword evidence="3" id="KW-1185">Reference proteome</keyword>
<dbReference type="PANTHER" id="PTHR13696">
    <property type="entry name" value="P-LOOP CONTAINING NUCLEOSIDE TRIPHOSPHATE HYDROLASE"/>
    <property type="match status" value="1"/>
</dbReference>
<protein>
    <submittedName>
        <fullName evidence="2">Cellulose biosynthesis protein BcsQ</fullName>
    </submittedName>
</protein>